<keyword evidence="4" id="KW-1134">Transmembrane beta strand</keyword>
<evidence type="ECO:0000256" key="6">
    <source>
        <dbReference type="ARBA" id="ARBA00023136"/>
    </source>
</evidence>
<keyword evidence="7" id="KW-0998">Cell outer membrane</keyword>
<evidence type="ECO:0000313" key="10">
    <source>
        <dbReference type="EMBL" id="MCL7939467.1"/>
    </source>
</evidence>
<keyword evidence="8" id="KW-0175">Coiled coil</keyword>
<feature type="coiled-coil region" evidence="8">
    <location>
        <begin position="222"/>
        <end position="256"/>
    </location>
</feature>
<organism evidence="10 11">
    <name type="scientific">Halomonas gemina</name>
    <dbReference type="NCBI Taxonomy" id="2945105"/>
    <lineage>
        <taxon>Bacteria</taxon>
        <taxon>Pseudomonadati</taxon>
        <taxon>Pseudomonadota</taxon>
        <taxon>Gammaproteobacteria</taxon>
        <taxon>Oceanospirillales</taxon>
        <taxon>Halomonadaceae</taxon>
        <taxon>Halomonas</taxon>
    </lineage>
</organism>
<evidence type="ECO:0000256" key="9">
    <source>
        <dbReference type="SAM" id="SignalP"/>
    </source>
</evidence>
<evidence type="ECO:0000256" key="1">
    <source>
        <dbReference type="ARBA" id="ARBA00004442"/>
    </source>
</evidence>
<reference evidence="10" key="1">
    <citation type="submission" date="2022-05" db="EMBL/GenBank/DDBJ databases">
        <title>Halomonas geminus sp. nov. and Halomonas llamarensis sp. nov. isolated from high-altitude salars of the Atacama Desert.</title>
        <authorList>
            <person name="Hintersatz C."/>
            <person name="Rojas L.A."/>
            <person name="Wei T.-S."/>
            <person name="Kutschke S."/>
            <person name="Lehmann F."/>
            <person name="Jain R."/>
            <person name="Pollmann K."/>
        </authorList>
    </citation>
    <scope>NUCLEOTIDE SEQUENCE</scope>
    <source>
        <strain evidence="10">ATCH28</strain>
    </source>
</reference>
<comment type="subcellular location">
    <subcellularLocation>
        <location evidence="1">Cell outer membrane</location>
    </subcellularLocation>
</comment>
<comment type="similarity">
    <text evidence="2">Belongs to the outer membrane factor (OMF) (TC 1.B.17) family.</text>
</comment>
<keyword evidence="9" id="KW-0732">Signal</keyword>
<dbReference type="Proteomes" id="UP001165369">
    <property type="component" value="Unassembled WGS sequence"/>
</dbReference>
<comment type="caution">
    <text evidence="10">The sequence shown here is derived from an EMBL/GenBank/DDBJ whole genome shotgun (WGS) entry which is preliminary data.</text>
</comment>
<evidence type="ECO:0000313" key="11">
    <source>
        <dbReference type="Proteomes" id="UP001165369"/>
    </source>
</evidence>
<dbReference type="SUPFAM" id="SSF56954">
    <property type="entry name" value="Outer membrane efflux proteins (OEP)"/>
    <property type="match status" value="1"/>
</dbReference>
<keyword evidence="6" id="KW-0472">Membrane</keyword>
<proteinExistence type="inferred from homology"/>
<dbReference type="PANTHER" id="PTHR30026:SF20">
    <property type="entry name" value="OUTER MEMBRANE PROTEIN TOLC"/>
    <property type="match status" value="1"/>
</dbReference>
<dbReference type="InterPro" id="IPR051906">
    <property type="entry name" value="TolC-like"/>
</dbReference>
<gene>
    <name evidence="10" type="ORF">M8009_03990</name>
</gene>
<dbReference type="PANTHER" id="PTHR30026">
    <property type="entry name" value="OUTER MEMBRANE PROTEIN TOLC"/>
    <property type="match status" value="1"/>
</dbReference>
<keyword evidence="11" id="KW-1185">Reference proteome</keyword>
<protein>
    <submittedName>
        <fullName evidence="10">TolC family protein</fullName>
    </submittedName>
</protein>
<feature type="signal peptide" evidence="9">
    <location>
        <begin position="1"/>
        <end position="28"/>
    </location>
</feature>
<dbReference type="InterPro" id="IPR003423">
    <property type="entry name" value="OMP_efflux"/>
</dbReference>
<dbReference type="Pfam" id="PF02321">
    <property type="entry name" value="OEP"/>
    <property type="match status" value="2"/>
</dbReference>
<evidence type="ECO:0000256" key="2">
    <source>
        <dbReference type="ARBA" id="ARBA00007613"/>
    </source>
</evidence>
<evidence type="ECO:0000256" key="4">
    <source>
        <dbReference type="ARBA" id="ARBA00022452"/>
    </source>
</evidence>
<accession>A0ABT0SXY0</accession>
<keyword evidence="3" id="KW-0813">Transport</keyword>
<feature type="chain" id="PRO_5046939400" evidence="9">
    <location>
        <begin position="29"/>
        <end position="507"/>
    </location>
</feature>
<evidence type="ECO:0000256" key="8">
    <source>
        <dbReference type="SAM" id="Coils"/>
    </source>
</evidence>
<dbReference type="Gene3D" id="1.20.1600.10">
    <property type="entry name" value="Outer membrane efflux proteins (OEP)"/>
    <property type="match status" value="1"/>
</dbReference>
<name>A0ABT0SXY0_9GAMM</name>
<evidence type="ECO:0000256" key="5">
    <source>
        <dbReference type="ARBA" id="ARBA00022692"/>
    </source>
</evidence>
<evidence type="ECO:0000256" key="7">
    <source>
        <dbReference type="ARBA" id="ARBA00023237"/>
    </source>
</evidence>
<evidence type="ECO:0000256" key="3">
    <source>
        <dbReference type="ARBA" id="ARBA00022448"/>
    </source>
</evidence>
<dbReference type="RefSeq" id="WP_250059457.1">
    <property type="nucleotide sequence ID" value="NZ_JAMJPK010000001.1"/>
</dbReference>
<dbReference type="EMBL" id="JAMJPK010000001">
    <property type="protein sequence ID" value="MCL7939467.1"/>
    <property type="molecule type" value="Genomic_DNA"/>
</dbReference>
<sequence length="507" mass="57166">MRRVSKKKTLLVLTLWMMYSGAAVQAMASDIGESTWRRSALSEEVPPGRPGDLPSLPHLLSLALKNDSQLARQRYRMQATRQEIPKATAGLKPQVSANIGYSYQQADNIYTDNPERYPDEVYDDRVSGVTDDTYWQVELSQPLFNLERWKGIDRAREEVDAALLEVAVTERDLALEVVSAYLDAYLASSKKGLLEAKEESLALQRRQSQRAYELGLGDRINVMEAQARLDQTVADQVEAENELDNALSDLQRLTGRLADFSGMALGDLESVELDRQHHAQRQRWLERADDNVQVLLARQQYEVARRDTEVRRASRYPQLNLNLSYGDRRSSDELRRSRDLTASVELSADLYRGGYTTANIRQGELTNLAGREAVFNESRLATVEIQRRLRNLEGGFRRLDALSRSIESSGLFLQAAILGEDLGLRDLVDVIDARAELYDLRIRFVEVICQHIADRLNLEAAVGDLDTADLFDAMSLLQRITTSKADDVRRTAGTPSLSDIKDVYASP</sequence>
<keyword evidence="5" id="KW-0812">Transmembrane</keyword>